<keyword evidence="1" id="KW-1133">Transmembrane helix</keyword>
<sequence length="309" mass="35879">MTIKVTLLKIKTIISKCKTLLWCQHNEMRLRIPKNFNKTDKQRDIVLFFAIILFHFSFFIKGAIVADGSFFDPHLTNNIPYQQDYKRVNGGFLESSTMNHAIYPDDNNLEMESYEENRDIVESSYMRNDDFLPSKFENHIFEGQPTSDTAKCYSCMSTFYGAVWPAINHVYKKPKNFTNKCNEDNVNSNDVPATMCSTICVHMWEDANVGGVKIKGHIRGCLDDILINGFNQTVVTWYRWMHRDSCRQYRKRELFKIPSDQSDESMVNVCTCYSDHCNSGSQVSSCSPLSLSFFLVLSLIIFKEIFERR</sequence>
<keyword evidence="2" id="KW-1185">Reference proteome</keyword>
<feature type="transmembrane region" description="Helical" evidence="1">
    <location>
        <begin position="45"/>
        <end position="66"/>
    </location>
</feature>
<evidence type="ECO:0000313" key="3">
    <source>
        <dbReference type="WBParaSite" id="SVE_0959600.1"/>
    </source>
</evidence>
<keyword evidence="1" id="KW-0472">Membrane</keyword>
<organism evidence="2 3">
    <name type="scientific">Strongyloides venezuelensis</name>
    <name type="common">Threadworm</name>
    <dbReference type="NCBI Taxonomy" id="75913"/>
    <lineage>
        <taxon>Eukaryota</taxon>
        <taxon>Metazoa</taxon>
        <taxon>Ecdysozoa</taxon>
        <taxon>Nematoda</taxon>
        <taxon>Chromadorea</taxon>
        <taxon>Rhabditida</taxon>
        <taxon>Tylenchina</taxon>
        <taxon>Panagrolaimomorpha</taxon>
        <taxon>Strongyloidoidea</taxon>
        <taxon>Strongyloididae</taxon>
        <taxon>Strongyloides</taxon>
    </lineage>
</organism>
<dbReference type="STRING" id="75913.A0A0K0FKN2"/>
<evidence type="ECO:0000256" key="1">
    <source>
        <dbReference type="SAM" id="Phobius"/>
    </source>
</evidence>
<dbReference type="Pfam" id="PF06579">
    <property type="entry name" value="Ly-6_related"/>
    <property type="match status" value="1"/>
</dbReference>
<evidence type="ECO:0000313" key="2">
    <source>
        <dbReference type="Proteomes" id="UP000035680"/>
    </source>
</evidence>
<reference evidence="3" key="2">
    <citation type="submission" date="2015-08" db="UniProtKB">
        <authorList>
            <consortium name="WormBaseParasite"/>
        </authorList>
    </citation>
    <scope>IDENTIFICATION</scope>
</reference>
<name>A0A0K0FKN2_STRVS</name>
<dbReference type="GO" id="GO:0030424">
    <property type="term" value="C:axon"/>
    <property type="evidence" value="ECO:0007669"/>
    <property type="project" value="TreeGrafter"/>
</dbReference>
<dbReference type="PANTHER" id="PTHR34722">
    <property type="entry name" value="HOMOLOG OF ODR-2 (TWO)-RELATED"/>
    <property type="match status" value="1"/>
</dbReference>
<dbReference type="AlphaFoldDB" id="A0A0K0FKN2"/>
<reference evidence="2" key="1">
    <citation type="submission" date="2014-07" db="EMBL/GenBank/DDBJ databases">
        <authorList>
            <person name="Martin A.A"/>
            <person name="De Silva N."/>
        </authorList>
    </citation>
    <scope>NUCLEOTIDE SEQUENCE</scope>
</reference>
<dbReference type="Proteomes" id="UP000035680">
    <property type="component" value="Unassembled WGS sequence"/>
</dbReference>
<accession>A0A0K0FKN2</accession>
<dbReference type="GO" id="GO:0042048">
    <property type="term" value="P:olfactory behavior"/>
    <property type="evidence" value="ECO:0007669"/>
    <property type="project" value="TreeGrafter"/>
</dbReference>
<dbReference type="WBParaSite" id="SVE_0959600.1">
    <property type="protein sequence ID" value="SVE_0959600.1"/>
    <property type="gene ID" value="SVE_0959600"/>
</dbReference>
<protein>
    <submittedName>
        <fullName evidence="3">Caenorhabditis elegans ly-6-related family-containing protein</fullName>
    </submittedName>
</protein>
<dbReference type="InterPro" id="IPR010558">
    <property type="entry name" value="Ly-6-related"/>
</dbReference>
<dbReference type="GO" id="GO:1990834">
    <property type="term" value="P:response to odorant"/>
    <property type="evidence" value="ECO:0007669"/>
    <property type="project" value="TreeGrafter"/>
</dbReference>
<keyword evidence="1" id="KW-0812">Transmembrane</keyword>
<dbReference type="PANTHER" id="PTHR34722:SF1">
    <property type="entry name" value="HOMOLOG OF ODR-2 (TWO)"/>
    <property type="match status" value="1"/>
</dbReference>
<dbReference type="GO" id="GO:0043025">
    <property type="term" value="C:neuronal cell body"/>
    <property type="evidence" value="ECO:0007669"/>
    <property type="project" value="TreeGrafter"/>
</dbReference>
<proteinExistence type="predicted"/>